<accession>A0AAV9Z3A8</accession>
<evidence type="ECO:0000313" key="3">
    <source>
        <dbReference type="Proteomes" id="UP001362999"/>
    </source>
</evidence>
<reference evidence="2 3" key="1">
    <citation type="journal article" date="2024" name="J Genomics">
        <title>Draft genome sequencing and assembly of Favolaschia claudopus CIRM-BRFM 2984 isolated from oak limbs.</title>
        <authorList>
            <person name="Navarro D."/>
            <person name="Drula E."/>
            <person name="Chaduli D."/>
            <person name="Cazenave R."/>
            <person name="Ahrendt S."/>
            <person name="Wang J."/>
            <person name="Lipzen A."/>
            <person name="Daum C."/>
            <person name="Barry K."/>
            <person name="Grigoriev I.V."/>
            <person name="Favel A."/>
            <person name="Rosso M.N."/>
            <person name="Martin F."/>
        </authorList>
    </citation>
    <scope>NUCLEOTIDE SEQUENCE [LARGE SCALE GENOMIC DNA]</scope>
    <source>
        <strain evidence="2 3">CIRM-BRFM 2984</strain>
    </source>
</reference>
<proteinExistence type="predicted"/>
<protein>
    <recommendedName>
        <fullName evidence="4">F-box domain-containing protein</fullName>
    </recommendedName>
</protein>
<dbReference type="EMBL" id="JAWWNJ010000222">
    <property type="protein sequence ID" value="KAK6969472.1"/>
    <property type="molecule type" value="Genomic_DNA"/>
</dbReference>
<name>A0AAV9Z3A8_9AGAR</name>
<dbReference type="Proteomes" id="UP001362999">
    <property type="component" value="Unassembled WGS sequence"/>
</dbReference>
<feature type="compositionally biased region" description="Acidic residues" evidence="1">
    <location>
        <begin position="490"/>
        <end position="515"/>
    </location>
</feature>
<evidence type="ECO:0000313" key="2">
    <source>
        <dbReference type="EMBL" id="KAK6969472.1"/>
    </source>
</evidence>
<dbReference type="AlphaFoldDB" id="A0AAV9Z3A8"/>
<keyword evidence="3" id="KW-1185">Reference proteome</keyword>
<organism evidence="2 3">
    <name type="scientific">Favolaschia claudopus</name>
    <dbReference type="NCBI Taxonomy" id="2862362"/>
    <lineage>
        <taxon>Eukaryota</taxon>
        <taxon>Fungi</taxon>
        <taxon>Dikarya</taxon>
        <taxon>Basidiomycota</taxon>
        <taxon>Agaricomycotina</taxon>
        <taxon>Agaricomycetes</taxon>
        <taxon>Agaricomycetidae</taxon>
        <taxon>Agaricales</taxon>
        <taxon>Marasmiineae</taxon>
        <taxon>Mycenaceae</taxon>
        <taxon>Favolaschia</taxon>
    </lineage>
</organism>
<sequence>MSIQNPRPSFTQLPPEVIALIVEEDCRGTGPILLPGLQAPQSRIVSLTHISRAWREVASSLCRSHWTAYSITIHPNKTPDQLKTLVALLANFLANAGPVRDIHLTFTDLDDIARITLLDILTRYAPRIATLALKLSNAGAISLLYRPALPFDRLRSLRFIPRATPPPAPVNLNDSDELELWHTVTGGPLGQTLEVSIFKYSSCLTEFHFSEAVWHPRFSDGITLRLWDLPLQRLTVLSVTRSWLEDTEVKAVFQTCVQLVSCRLYCDAAVSFVPPGLPHPPSPPRPLVLPHLRDLAITMRSMDGYLWDYFTAPNLKQLSIASLSDDDFHGWDHATFMQFRARSGFSLTGLQLHFDFSHHAGNILDLLRTLPALEWCSFHWTTVHGFQLGHDIDIFLQGIAYDPTHSATNLLFPNLRCLCLDHDDENISLRVLRSRCIEPGSRLEVVRFLVPRDFKPTGRTAAHIAALRKRPDVRMEVAYMDFLGGELLVEEEQDDSGGRDDEMDYTDDDEESSEDEGTRAALMTEVGEIMDDNAQNASSIEVTADEWTRWPVAG</sequence>
<gene>
    <name evidence="2" type="ORF">R3P38DRAFT_3144707</name>
</gene>
<evidence type="ECO:0008006" key="4">
    <source>
        <dbReference type="Google" id="ProtNLM"/>
    </source>
</evidence>
<comment type="caution">
    <text evidence="2">The sequence shown here is derived from an EMBL/GenBank/DDBJ whole genome shotgun (WGS) entry which is preliminary data.</text>
</comment>
<feature type="region of interest" description="Disordered" evidence="1">
    <location>
        <begin position="490"/>
        <end position="520"/>
    </location>
</feature>
<evidence type="ECO:0000256" key="1">
    <source>
        <dbReference type="SAM" id="MobiDB-lite"/>
    </source>
</evidence>